<feature type="transmembrane region" description="Helical" evidence="8">
    <location>
        <begin position="55"/>
        <end position="73"/>
    </location>
</feature>
<evidence type="ECO:0000256" key="7">
    <source>
        <dbReference type="ARBA" id="ARBA00023136"/>
    </source>
</evidence>
<comment type="similarity">
    <text evidence="2">Belongs to the major facilitator superfamily.</text>
</comment>
<feature type="transmembrane region" description="Helical" evidence="8">
    <location>
        <begin position="142"/>
        <end position="162"/>
    </location>
</feature>
<keyword evidence="5 8" id="KW-0812">Transmembrane</keyword>
<dbReference type="eggNOG" id="COG2814">
    <property type="taxonomic scope" value="Bacteria"/>
</dbReference>
<feature type="transmembrane region" description="Helical" evidence="8">
    <location>
        <begin position="110"/>
        <end position="130"/>
    </location>
</feature>
<reference evidence="10 11" key="1">
    <citation type="submission" date="2016-10" db="EMBL/GenBank/DDBJ databases">
        <authorList>
            <person name="de Groot N.N."/>
        </authorList>
    </citation>
    <scope>NUCLEOTIDE SEQUENCE [LARGE SCALE GENOMIC DNA]</scope>
    <source>
        <strain evidence="10 11">DSM 44149</strain>
    </source>
</reference>
<feature type="transmembrane region" description="Helical" evidence="8">
    <location>
        <begin position="281"/>
        <end position="298"/>
    </location>
</feature>
<dbReference type="Pfam" id="PF07690">
    <property type="entry name" value="MFS_1"/>
    <property type="match status" value="1"/>
</dbReference>
<dbReference type="InterPro" id="IPR036259">
    <property type="entry name" value="MFS_trans_sf"/>
</dbReference>
<keyword evidence="6 8" id="KW-1133">Transmembrane helix</keyword>
<gene>
    <name evidence="10" type="ORF">SAMN04489726_5542</name>
</gene>
<accession>A0A1G9ZK98</accession>
<dbReference type="Proteomes" id="UP000183376">
    <property type="component" value="Chromosome I"/>
</dbReference>
<evidence type="ECO:0000256" key="5">
    <source>
        <dbReference type="ARBA" id="ARBA00022692"/>
    </source>
</evidence>
<dbReference type="GO" id="GO:0022857">
    <property type="term" value="F:transmembrane transporter activity"/>
    <property type="evidence" value="ECO:0007669"/>
    <property type="project" value="InterPro"/>
</dbReference>
<keyword evidence="11" id="KW-1185">Reference proteome</keyword>
<evidence type="ECO:0000256" key="3">
    <source>
        <dbReference type="ARBA" id="ARBA00022448"/>
    </source>
</evidence>
<feature type="transmembrane region" description="Helical" evidence="8">
    <location>
        <begin position="364"/>
        <end position="384"/>
    </location>
</feature>
<feature type="transmembrane region" description="Helical" evidence="8">
    <location>
        <begin position="337"/>
        <end position="358"/>
    </location>
</feature>
<dbReference type="GO" id="GO:0005886">
    <property type="term" value="C:plasma membrane"/>
    <property type="evidence" value="ECO:0007669"/>
    <property type="project" value="UniProtKB-SubCell"/>
</dbReference>
<keyword evidence="3" id="KW-0813">Transport</keyword>
<dbReference type="STRING" id="211114.SAMN04489726_5542"/>
<feature type="transmembrane region" description="Helical" evidence="8">
    <location>
        <begin position="253"/>
        <end position="274"/>
    </location>
</feature>
<feature type="transmembrane region" description="Helical" evidence="8">
    <location>
        <begin position="168"/>
        <end position="188"/>
    </location>
</feature>
<feature type="domain" description="Major facilitator superfamily (MFS) profile" evidence="9">
    <location>
        <begin position="19"/>
        <end position="388"/>
    </location>
</feature>
<evidence type="ECO:0000256" key="6">
    <source>
        <dbReference type="ARBA" id="ARBA00022989"/>
    </source>
</evidence>
<dbReference type="RefSeq" id="WP_063766583.1">
    <property type="nucleotide sequence ID" value="NZ_JOEF01000009.1"/>
</dbReference>
<evidence type="ECO:0000256" key="8">
    <source>
        <dbReference type="SAM" id="Phobius"/>
    </source>
</evidence>
<evidence type="ECO:0000313" key="11">
    <source>
        <dbReference type="Proteomes" id="UP000183376"/>
    </source>
</evidence>
<dbReference type="EMBL" id="LT629701">
    <property type="protein sequence ID" value="SDN21431.1"/>
    <property type="molecule type" value="Genomic_DNA"/>
</dbReference>
<dbReference type="OrthoDB" id="63984at2"/>
<evidence type="ECO:0000259" key="9">
    <source>
        <dbReference type="PROSITE" id="PS50850"/>
    </source>
</evidence>
<evidence type="ECO:0000256" key="2">
    <source>
        <dbReference type="ARBA" id="ARBA00008335"/>
    </source>
</evidence>
<dbReference type="PANTHER" id="PTHR43271:SF2">
    <property type="entry name" value="BLL2771 PROTEIN"/>
    <property type="match status" value="1"/>
</dbReference>
<keyword evidence="7 8" id="KW-0472">Membrane</keyword>
<organism evidence="10 11">
    <name type="scientific">Allokutzneria albata</name>
    <name type="common">Kibdelosporangium albatum</name>
    <dbReference type="NCBI Taxonomy" id="211114"/>
    <lineage>
        <taxon>Bacteria</taxon>
        <taxon>Bacillati</taxon>
        <taxon>Actinomycetota</taxon>
        <taxon>Actinomycetes</taxon>
        <taxon>Pseudonocardiales</taxon>
        <taxon>Pseudonocardiaceae</taxon>
        <taxon>Allokutzneria</taxon>
    </lineage>
</organism>
<keyword evidence="4" id="KW-1003">Cell membrane</keyword>
<evidence type="ECO:0000313" key="10">
    <source>
        <dbReference type="EMBL" id="SDN21431.1"/>
    </source>
</evidence>
<feature type="transmembrane region" description="Helical" evidence="8">
    <location>
        <begin position="12"/>
        <end position="35"/>
    </location>
</feature>
<comment type="subcellular location">
    <subcellularLocation>
        <location evidence="1">Cell membrane</location>
        <topology evidence="1">Multi-pass membrane protein</topology>
    </subcellularLocation>
</comment>
<feature type="transmembrane region" description="Helical" evidence="8">
    <location>
        <begin position="220"/>
        <end position="241"/>
    </location>
</feature>
<dbReference type="PROSITE" id="PS50850">
    <property type="entry name" value="MFS"/>
    <property type="match status" value="1"/>
</dbReference>
<dbReference type="PANTHER" id="PTHR43271">
    <property type="entry name" value="BLL2771 PROTEIN"/>
    <property type="match status" value="1"/>
</dbReference>
<name>A0A1G9ZK98_ALLAB</name>
<feature type="transmembrane region" description="Helical" evidence="8">
    <location>
        <begin position="304"/>
        <end position="325"/>
    </location>
</feature>
<feature type="transmembrane region" description="Helical" evidence="8">
    <location>
        <begin position="85"/>
        <end position="104"/>
    </location>
</feature>
<evidence type="ECO:0000256" key="4">
    <source>
        <dbReference type="ARBA" id="ARBA00022475"/>
    </source>
</evidence>
<dbReference type="InterPro" id="IPR011701">
    <property type="entry name" value="MFS"/>
</dbReference>
<sequence length="388" mass="39242">MHSLPALAERRTYAPIGRTVTALGLAAVLVVSQLYASIPLSPLTAADFGVAESALAWSSTGFGLAYAFGFLFLGPLSDRFGPGRVMVVGLGVASVTTAAVALAPGVSALVVLRAIQGFTAAAFAPAAMAYVAEQIDPRRRAIAYTILTSAFVSSAVIGQVGAQLLGDLAGWRAVFVVSGIGLLACAVWKKLALRSDLAGRPAVSVSPWRVMLDLLRNRRLVLLFAAASTLLAGFVGAYSGIQITGLADHDGLLWLRASALPAMVLTAVAAPLVTRIPAARRAVVALGFSTVGAAITAASGGGLVLIGVGMFLFSASVVAAGPALVESISDSAGPARATAVSIYSFVLFIGASLGPQLAVALHGAGFVVVALAITVLLALGTLLARLAR</sequence>
<proteinExistence type="inferred from homology"/>
<protein>
    <submittedName>
        <fullName evidence="10">Predicted arabinose efflux permease, MFS family</fullName>
    </submittedName>
</protein>
<dbReference type="Gene3D" id="1.20.1250.20">
    <property type="entry name" value="MFS general substrate transporter like domains"/>
    <property type="match status" value="1"/>
</dbReference>
<dbReference type="AlphaFoldDB" id="A0A1G9ZK98"/>
<dbReference type="InterPro" id="IPR020846">
    <property type="entry name" value="MFS_dom"/>
</dbReference>
<evidence type="ECO:0000256" key="1">
    <source>
        <dbReference type="ARBA" id="ARBA00004651"/>
    </source>
</evidence>
<dbReference type="SUPFAM" id="SSF103473">
    <property type="entry name" value="MFS general substrate transporter"/>
    <property type="match status" value="1"/>
</dbReference>